<accession>A0A811LLY2</accession>
<dbReference type="EMBL" id="CAJFCV020000004">
    <property type="protein sequence ID" value="CAG9118701.1"/>
    <property type="molecule type" value="Genomic_DNA"/>
</dbReference>
<gene>
    <name evidence="15" type="ORF">BXYJ_LOCUS10325</name>
</gene>
<evidence type="ECO:0000256" key="1">
    <source>
        <dbReference type="ARBA" id="ARBA00004141"/>
    </source>
</evidence>
<feature type="transmembrane region" description="Helical" evidence="11">
    <location>
        <begin position="317"/>
        <end position="336"/>
    </location>
</feature>
<dbReference type="Pfam" id="PF02932">
    <property type="entry name" value="Neur_chan_memb"/>
    <property type="match status" value="1"/>
</dbReference>
<evidence type="ECO:0000256" key="7">
    <source>
        <dbReference type="ARBA" id="ARBA00022989"/>
    </source>
</evidence>
<dbReference type="FunFam" id="2.70.170.10:FF:000039">
    <property type="entry name" value="Ligand-Gated ion Channel"/>
    <property type="match status" value="1"/>
</dbReference>
<dbReference type="InterPro" id="IPR006202">
    <property type="entry name" value="Neur_chan_lig-bd"/>
</dbReference>
<dbReference type="CDD" id="cd19049">
    <property type="entry name" value="LGIC_TM_anion"/>
    <property type="match status" value="1"/>
</dbReference>
<keyword evidence="16" id="KW-1185">Reference proteome</keyword>
<evidence type="ECO:0000313" key="15">
    <source>
        <dbReference type="EMBL" id="CAD5228199.1"/>
    </source>
</evidence>
<dbReference type="EMBL" id="CAJFDI010000004">
    <property type="protein sequence ID" value="CAD5228199.1"/>
    <property type="molecule type" value="Genomic_DNA"/>
</dbReference>
<keyword evidence="4" id="KW-1003">Cell membrane</keyword>
<dbReference type="GO" id="GO:0005230">
    <property type="term" value="F:extracellular ligand-gated monoatomic ion channel activity"/>
    <property type="evidence" value="ECO:0007669"/>
    <property type="project" value="InterPro"/>
</dbReference>
<dbReference type="PRINTS" id="PR00253">
    <property type="entry name" value="GABAARECEPTR"/>
</dbReference>
<feature type="region of interest" description="Disordered" evidence="12">
    <location>
        <begin position="497"/>
        <end position="536"/>
    </location>
</feature>
<dbReference type="Proteomes" id="UP000582659">
    <property type="component" value="Unassembled WGS sequence"/>
</dbReference>
<keyword evidence="8 11" id="KW-0406">Ion transport</keyword>
<evidence type="ECO:0000256" key="12">
    <source>
        <dbReference type="SAM" id="MobiDB-lite"/>
    </source>
</evidence>
<keyword evidence="6" id="KW-0732">Signal</keyword>
<feature type="compositionally biased region" description="Polar residues" evidence="12">
    <location>
        <begin position="520"/>
        <end position="536"/>
    </location>
</feature>
<dbReference type="GO" id="GO:0005886">
    <property type="term" value="C:plasma membrane"/>
    <property type="evidence" value="ECO:0007669"/>
    <property type="project" value="UniProtKB-SubCell"/>
</dbReference>
<dbReference type="InterPro" id="IPR006028">
    <property type="entry name" value="GABAA/Glycine_rcpt"/>
</dbReference>
<evidence type="ECO:0000256" key="11">
    <source>
        <dbReference type="RuleBase" id="RU000687"/>
    </source>
</evidence>
<feature type="domain" description="Neurotransmitter-gated ion-channel transmembrane" evidence="14">
    <location>
        <begin position="257"/>
        <end position="588"/>
    </location>
</feature>
<keyword evidence="9 11" id="KW-0472">Membrane</keyword>
<dbReference type="InterPro" id="IPR006029">
    <property type="entry name" value="Neurotrans-gated_channel_TM"/>
</dbReference>
<dbReference type="CDD" id="cd18987">
    <property type="entry name" value="LGIC_ECD_anion"/>
    <property type="match status" value="1"/>
</dbReference>
<dbReference type="Gene3D" id="2.70.170.10">
    <property type="entry name" value="Neurotransmitter-gated ion-channel ligand-binding domain"/>
    <property type="match status" value="1"/>
</dbReference>
<evidence type="ECO:0000256" key="10">
    <source>
        <dbReference type="ARBA" id="ARBA00023303"/>
    </source>
</evidence>
<dbReference type="Gene3D" id="1.20.58.390">
    <property type="entry name" value="Neurotransmitter-gated ion-channel transmembrane domain"/>
    <property type="match status" value="2"/>
</dbReference>
<dbReference type="PANTHER" id="PTHR18945">
    <property type="entry name" value="NEUROTRANSMITTER GATED ION CHANNEL"/>
    <property type="match status" value="1"/>
</dbReference>
<dbReference type="InterPro" id="IPR036734">
    <property type="entry name" value="Neur_chan_lig-bd_sf"/>
</dbReference>
<comment type="subcellular location">
    <subcellularLocation>
        <location evidence="2">Cell membrane</location>
    </subcellularLocation>
    <subcellularLocation>
        <location evidence="1">Membrane</location>
        <topology evidence="1">Multi-pass membrane protein</topology>
    </subcellularLocation>
</comment>
<name>A0A811LLY2_BURXY</name>
<dbReference type="SMR" id="A0A811LLY2"/>
<evidence type="ECO:0000256" key="3">
    <source>
        <dbReference type="ARBA" id="ARBA00022448"/>
    </source>
</evidence>
<feature type="transmembrane region" description="Helical" evidence="11">
    <location>
        <begin position="257"/>
        <end position="276"/>
    </location>
</feature>
<dbReference type="GO" id="GO:0004888">
    <property type="term" value="F:transmembrane signaling receptor activity"/>
    <property type="evidence" value="ECO:0007669"/>
    <property type="project" value="InterPro"/>
</dbReference>
<keyword evidence="3 11" id="KW-0813">Transport</keyword>
<dbReference type="AlphaFoldDB" id="A0A811LLY2"/>
<dbReference type="PRINTS" id="PR00252">
    <property type="entry name" value="NRIONCHANNEL"/>
</dbReference>
<feature type="domain" description="Neurotransmitter-gated ion-channel ligand-binding" evidence="13">
    <location>
        <begin position="51"/>
        <end position="220"/>
    </location>
</feature>
<dbReference type="PROSITE" id="PS00236">
    <property type="entry name" value="NEUROTR_ION_CHANNEL"/>
    <property type="match status" value="1"/>
</dbReference>
<dbReference type="OrthoDB" id="442503at2759"/>
<feature type="transmembrane region" description="Helical" evidence="11">
    <location>
        <begin position="574"/>
        <end position="593"/>
    </location>
</feature>
<evidence type="ECO:0000256" key="6">
    <source>
        <dbReference type="ARBA" id="ARBA00022729"/>
    </source>
</evidence>
<protein>
    <submittedName>
        <fullName evidence="15">(pine wood nematode) hypothetical protein</fullName>
    </submittedName>
</protein>
<dbReference type="InterPro" id="IPR036719">
    <property type="entry name" value="Neuro-gated_channel_TM_sf"/>
</dbReference>
<comment type="caution">
    <text evidence="11">Lacks conserved residue(s) required for the propagation of feature annotation.</text>
</comment>
<dbReference type="SUPFAM" id="SSF90112">
    <property type="entry name" value="Neurotransmitter-gated ion-channel transmembrane pore"/>
    <property type="match status" value="1"/>
</dbReference>
<evidence type="ECO:0000259" key="14">
    <source>
        <dbReference type="Pfam" id="PF02932"/>
    </source>
</evidence>
<sequence>MWRQRLKTLFWKEKYILWIIVLCGVCIQLGDSSRSISIPIYIENRLNAGRKQYDKQSTPTQADGKSTPTVVNLSMYIEGISSFRTQTMDFQLDVYFQQYWKDPRLAHNESKRILIRDKEILHKMWLPDVYFANSRIAQFHDVTQANFLLWIEPDGSILYDTRVSMVVICAMQLHHYPLDSQWCNLRMLSYAYDVEELVIAWIDADPITRNPNITLPDMQIERLEPGICDGNYSTGVWSCVTAEFFVSREITHHIMQTYVPTSLIVIISWFSFWLGLDVEAVPARVSLAITTLLTLSTQANSVRTTLPEVSYMRSIDIFLTISVLFVFGVMIEFVVTNYTQRKAIEKIAARACANMEQENQKSLPQKHHSIANAKDLGSKARSLVGRIFRTYTDQKNLIDPQELNGGIPPHDTIPMRQRHSDDPRIRHYWTTTPPNQADDQSVASWTSLRRHRGRVLTQSNGQVQSIISQQPPEYDHQWREREAERLANWSRPELSCDGLMESNTRPTHWGNGEGMRDSNVDQGFNENTNTSPAKSTVSGTLKWTHVIRQLQKSKASRKEFGRMQAKKIDEWSRWVFPLSYLMFHLVYWSYYLYWHGKILKNQ</sequence>
<dbReference type="InterPro" id="IPR018000">
    <property type="entry name" value="Neurotransmitter_ion_chnl_CS"/>
</dbReference>
<comment type="caution">
    <text evidence="15">The sequence shown here is derived from an EMBL/GenBank/DDBJ whole genome shotgun (WGS) entry which is preliminary data.</text>
</comment>
<keyword evidence="5 11" id="KW-0812">Transmembrane</keyword>
<evidence type="ECO:0000256" key="5">
    <source>
        <dbReference type="ARBA" id="ARBA00022692"/>
    </source>
</evidence>
<reference evidence="15" key="1">
    <citation type="submission" date="2020-09" db="EMBL/GenBank/DDBJ databases">
        <authorList>
            <person name="Kikuchi T."/>
        </authorList>
    </citation>
    <scope>NUCLEOTIDE SEQUENCE</scope>
    <source>
        <strain evidence="15">Ka4C1</strain>
    </source>
</reference>
<dbReference type="Pfam" id="PF02931">
    <property type="entry name" value="Neur_chan_LBD"/>
    <property type="match status" value="1"/>
</dbReference>
<dbReference type="SUPFAM" id="SSF63712">
    <property type="entry name" value="Nicotinic receptor ligand binding domain-like"/>
    <property type="match status" value="1"/>
</dbReference>
<evidence type="ECO:0000259" key="13">
    <source>
        <dbReference type="Pfam" id="PF02931"/>
    </source>
</evidence>
<evidence type="ECO:0000313" key="16">
    <source>
        <dbReference type="Proteomes" id="UP000659654"/>
    </source>
</evidence>
<evidence type="ECO:0000256" key="2">
    <source>
        <dbReference type="ARBA" id="ARBA00004236"/>
    </source>
</evidence>
<comment type="similarity">
    <text evidence="11">Belongs to the ligand-gated ion channel (TC 1.A.9) family.</text>
</comment>
<keyword evidence="10 11" id="KW-0407">Ion channel</keyword>
<dbReference type="InterPro" id="IPR006201">
    <property type="entry name" value="Neur_channel"/>
</dbReference>
<proteinExistence type="inferred from homology"/>
<evidence type="ECO:0000256" key="4">
    <source>
        <dbReference type="ARBA" id="ARBA00022475"/>
    </source>
</evidence>
<dbReference type="InterPro" id="IPR038050">
    <property type="entry name" value="Neuro_actylchol_rec"/>
</dbReference>
<organism evidence="15 16">
    <name type="scientific">Bursaphelenchus xylophilus</name>
    <name type="common">Pinewood nematode worm</name>
    <name type="synonym">Aphelenchoides xylophilus</name>
    <dbReference type="NCBI Taxonomy" id="6326"/>
    <lineage>
        <taxon>Eukaryota</taxon>
        <taxon>Metazoa</taxon>
        <taxon>Ecdysozoa</taxon>
        <taxon>Nematoda</taxon>
        <taxon>Chromadorea</taxon>
        <taxon>Rhabditida</taxon>
        <taxon>Tylenchina</taxon>
        <taxon>Tylenchomorpha</taxon>
        <taxon>Aphelenchoidea</taxon>
        <taxon>Aphelenchoididae</taxon>
        <taxon>Bursaphelenchus</taxon>
    </lineage>
</organism>
<keyword evidence="7 11" id="KW-1133">Transmembrane helix</keyword>
<evidence type="ECO:0000256" key="8">
    <source>
        <dbReference type="ARBA" id="ARBA00023065"/>
    </source>
</evidence>
<dbReference type="Proteomes" id="UP000659654">
    <property type="component" value="Unassembled WGS sequence"/>
</dbReference>
<evidence type="ECO:0000256" key="9">
    <source>
        <dbReference type="ARBA" id="ARBA00023136"/>
    </source>
</evidence>